<keyword evidence="2" id="KW-1185">Reference proteome</keyword>
<name>A0AAV2F4C0_9ROSI</name>
<proteinExistence type="predicted"/>
<protein>
    <submittedName>
        <fullName evidence="1">Uncharacterized protein</fullName>
    </submittedName>
</protein>
<gene>
    <name evidence="1" type="ORF">LTRI10_LOCUS33276</name>
</gene>
<dbReference type="AlphaFoldDB" id="A0AAV2F4C0"/>
<organism evidence="1 2">
    <name type="scientific">Linum trigynum</name>
    <dbReference type="NCBI Taxonomy" id="586398"/>
    <lineage>
        <taxon>Eukaryota</taxon>
        <taxon>Viridiplantae</taxon>
        <taxon>Streptophyta</taxon>
        <taxon>Embryophyta</taxon>
        <taxon>Tracheophyta</taxon>
        <taxon>Spermatophyta</taxon>
        <taxon>Magnoliopsida</taxon>
        <taxon>eudicotyledons</taxon>
        <taxon>Gunneridae</taxon>
        <taxon>Pentapetalae</taxon>
        <taxon>rosids</taxon>
        <taxon>fabids</taxon>
        <taxon>Malpighiales</taxon>
        <taxon>Linaceae</taxon>
        <taxon>Linum</taxon>
    </lineage>
</organism>
<evidence type="ECO:0000313" key="1">
    <source>
        <dbReference type="EMBL" id="CAL1392648.1"/>
    </source>
</evidence>
<reference evidence="1 2" key="1">
    <citation type="submission" date="2024-04" db="EMBL/GenBank/DDBJ databases">
        <authorList>
            <person name="Fracassetti M."/>
        </authorList>
    </citation>
    <scope>NUCLEOTIDE SEQUENCE [LARGE SCALE GENOMIC DNA]</scope>
</reference>
<evidence type="ECO:0000313" key="2">
    <source>
        <dbReference type="Proteomes" id="UP001497516"/>
    </source>
</evidence>
<dbReference type="Proteomes" id="UP001497516">
    <property type="component" value="Chromosome 6"/>
</dbReference>
<accession>A0AAV2F4C0</accession>
<sequence length="116" mass="12963">MQSAGGVQTMVCLEGFVGMRNRLKSMTSRRSLTCPSLPFLFYRMIAKSIAVALLYIGHAPEWGNRVIISGDPIIDDLPSRRTVHIVRSPASPSKPIRVSLGEGKTRSITYQRFAWR</sequence>
<dbReference type="EMBL" id="OZ034819">
    <property type="protein sequence ID" value="CAL1392648.1"/>
    <property type="molecule type" value="Genomic_DNA"/>
</dbReference>